<accession>A0A445DWW9</accession>
<dbReference type="STRING" id="3818.A0A445DWW9"/>
<reference evidence="1 2" key="1">
    <citation type="submission" date="2019-01" db="EMBL/GenBank/DDBJ databases">
        <title>Sequencing of cultivated peanut Arachis hypogaea provides insights into genome evolution and oil improvement.</title>
        <authorList>
            <person name="Chen X."/>
        </authorList>
    </citation>
    <scope>NUCLEOTIDE SEQUENCE [LARGE SCALE GENOMIC DNA]</scope>
    <source>
        <strain evidence="2">cv. Fuhuasheng</strain>
        <tissue evidence="1">Leaves</tissue>
    </source>
</reference>
<gene>
    <name evidence="1" type="ORF">Ahy_A03g014067</name>
</gene>
<evidence type="ECO:0000313" key="1">
    <source>
        <dbReference type="EMBL" id="RYR67682.1"/>
    </source>
</evidence>
<sequence>MKPHRLCTTHHLVLSYELHKKMEIYKLTKDYWLREGIIAKVMSKALAEKGYAAKEDPAGHEWVPALRDVSSDLIWSRIKASCHRAAQKFINKEIR</sequence>
<comment type="caution">
    <text evidence="1">The sequence shown here is derived from an EMBL/GenBank/DDBJ whole genome shotgun (WGS) entry which is preliminary data.</text>
</comment>
<dbReference type="Proteomes" id="UP000289738">
    <property type="component" value="Chromosome A03"/>
</dbReference>
<evidence type="ECO:0000313" key="2">
    <source>
        <dbReference type="Proteomes" id="UP000289738"/>
    </source>
</evidence>
<dbReference type="AlphaFoldDB" id="A0A445DWW9"/>
<name>A0A445DWW9_ARAHY</name>
<dbReference type="EMBL" id="SDMP01000003">
    <property type="protein sequence ID" value="RYR67682.1"/>
    <property type="molecule type" value="Genomic_DNA"/>
</dbReference>
<proteinExistence type="predicted"/>
<protein>
    <submittedName>
        <fullName evidence="1">Uncharacterized protein</fullName>
    </submittedName>
</protein>
<organism evidence="1 2">
    <name type="scientific">Arachis hypogaea</name>
    <name type="common">Peanut</name>
    <dbReference type="NCBI Taxonomy" id="3818"/>
    <lineage>
        <taxon>Eukaryota</taxon>
        <taxon>Viridiplantae</taxon>
        <taxon>Streptophyta</taxon>
        <taxon>Embryophyta</taxon>
        <taxon>Tracheophyta</taxon>
        <taxon>Spermatophyta</taxon>
        <taxon>Magnoliopsida</taxon>
        <taxon>eudicotyledons</taxon>
        <taxon>Gunneridae</taxon>
        <taxon>Pentapetalae</taxon>
        <taxon>rosids</taxon>
        <taxon>fabids</taxon>
        <taxon>Fabales</taxon>
        <taxon>Fabaceae</taxon>
        <taxon>Papilionoideae</taxon>
        <taxon>50 kb inversion clade</taxon>
        <taxon>dalbergioids sensu lato</taxon>
        <taxon>Dalbergieae</taxon>
        <taxon>Pterocarpus clade</taxon>
        <taxon>Arachis</taxon>
    </lineage>
</organism>
<keyword evidence="2" id="KW-1185">Reference proteome</keyword>